<feature type="compositionally biased region" description="Polar residues" evidence="4">
    <location>
        <begin position="2454"/>
        <end position="2463"/>
    </location>
</feature>
<dbReference type="PANTHER" id="PTHR32305:SF15">
    <property type="entry name" value="PROTEIN RHSA-RELATED"/>
    <property type="match status" value="1"/>
</dbReference>
<evidence type="ECO:0000256" key="2">
    <source>
        <dbReference type="ARBA" id="ARBA00022525"/>
    </source>
</evidence>
<feature type="region of interest" description="Disordered" evidence="4">
    <location>
        <begin position="1552"/>
        <end position="1581"/>
    </location>
</feature>
<dbReference type="InterPro" id="IPR028994">
    <property type="entry name" value="Integrin_alpha_N"/>
</dbReference>
<comment type="subcellular location">
    <subcellularLocation>
        <location evidence="1">Secreted</location>
    </subcellularLocation>
</comment>
<dbReference type="PANTHER" id="PTHR32305">
    <property type="match status" value="1"/>
</dbReference>
<dbReference type="GO" id="GO:0005737">
    <property type="term" value="C:cytoplasm"/>
    <property type="evidence" value="ECO:0007669"/>
    <property type="project" value="InterPro"/>
</dbReference>
<feature type="region of interest" description="Disordered" evidence="4">
    <location>
        <begin position="2446"/>
        <end position="2467"/>
    </location>
</feature>
<dbReference type="Gene3D" id="2.180.10.10">
    <property type="entry name" value="RHS repeat-associated core"/>
    <property type="match status" value="1"/>
</dbReference>
<dbReference type="InterPro" id="IPR006530">
    <property type="entry name" value="YD"/>
</dbReference>
<dbReference type="Pfam" id="PF12255">
    <property type="entry name" value="TcdB_toxin_midC"/>
    <property type="match status" value="1"/>
</dbReference>
<dbReference type="SUPFAM" id="SSF69318">
    <property type="entry name" value="Integrin alpha N-terminal domain"/>
    <property type="match status" value="1"/>
</dbReference>
<dbReference type="GO" id="GO:0005576">
    <property type="term" value="C:extracellular region"/>
    <property type="evidence" value="ECO:0007669"/>
    <property type="project" value="UniProtKB-SubCell"/>
</dbReference>
<feature type="domain" description="Insecticide toxin TcdB middle/N-terminal" evidence="6">
    <location>
        <begin position="729"/>
        <end position="864"/>
    </location>
</feature>
<dbReference type="Proteomes" id="UP000199533">
    <property type="component" value="Unassembled WGS sequence"/>
</dbReference>
<dbReference type="Pfam" id="PF12256">
    <property type="entry name" value="TcdB_toxin_midN"/>
    <property type="match status" value="1"/>
</dbReference>
<sequence length="2596" mass="294904">MHPDRPTQSVKPNTNSDASQTGQGNAINNLTKENPSKTNAIEIPQISLPQGGGALKGIDEKFEVNAANGTASFSVSLPISPGRNGFSPSLALSYNSGGGNSPYGLGWSVDYPMIQRKTDKRLPRYQDGQEEDIFMFSGSEDLVPYLDKDGDEWIRREQNTEEVIIHQYRPRTEGGIARIERITRKDTSGIYWKVTTPDNTTTFFGLTQAAQLFDPENPTKIYAWLPSFSFDDKGNWIIYEYKAENSTNVPNDLHEKNRLNGPARFTNRYLKRVKYCNRTPWYSNHPYIPNLPEQNVEHFFELVMDYGEHKDPEVDDQPPDYNEIRPWNLRPDAFSSYRSGFEVRTYRRCFNVLMFHHFPEETQWDESDFGRNYLVRSLSLNYQPSSINESGQTEVSYLQSIIQKGYIRQADNSYSVKQLPPMEFEYQQLLWNTQVRVVDRKNIANAPVGLTGNYQWVDLYGEGINGILTEQAEGWFYKSNFGDIDEDHQVRFSQALPVIPKPSFTGLTSGALSIQDLEANGQKQVVVNSPGMQGYYELTTVNDVSGYKPFQSFERIANINLQDPNTRLLDLNGDGQPELVMTEECLFVWFTPDGKKGYSEAEYTVKVLDEERGPALVFANKDQQESIFLADMTGDGLTDIIRVRNGEICYWANMGYGQFSAKVTMSNSPVFDEPDLFNPQYLQLADISGTGATDIIYLGKNQFKAFINLSGNAWSDVHEIDPFFPIDSNSQLSVIDLLGTGTSCIVWSTDLPEESHAPMRYIDLMDSKKPHVLTKYVNNFGKETTLEYKSSTYYYLKDKQEGTPWITKLPFPVQVIAKSIVEDKITYVRFSSEYRYHHGYYDHPEREFRGFGMVEQRDTEEYETWQSNNAGNQLEKSEDLYQAPILVKTWFHTGAFLDLNRILTHFREEYWHEQYNRCFPDAPITIQEPELQDARIVANQTIADDFNIYDLNAEEYREALRACKGMVLRQEVFSLDAPTENPSIADRQKQLKPYSVATHNCHVQLLQPRGNNLHAVFIVTESEAVTINYERDETDPRIAHTLNVQIDELGKVLEAAAVVYPRLQVNPDLPLAIQQEQAKTLITYTRNRFTQDIDQPDIYRLRAATETETFELTGLTKNGPLYALSDFEAILTSNSNSISYQETATEGITQRRLIEHVRTVYYDENFTVALPLGQQSSHGIPFESYQLAYTPELLQTLFGGKIADAEDLMANEGQYVHSEGDNNWWIRSGTTNFLADNNETLETIRNRFYSPVSYTSPFGATTAVEYYKDYFFILQATEDTLQNRVSVERFNFRTLSPIRMRDINDNLSEIVTDELGLVKATAVMGKGDEADNLESFSEITSPSERSTVQTYFTLEDWAILRNTARSLLGNATARFVYDFDRYRTTAQSLQQQLDDNPALGDCERTDLSPTVTGSIAREQHHSINPNSPLQLSFEYTDGMGNVAMVKAQAEPGEALNLVVQDDCTFTLETIDTRANNQLRWIGNGRTVLNNKGTPVKQYEPYFSVNFFYEDHKALVGRGVTPIIYYDAIGRNIRTELPDGTFSRIEFDSWQQRSYDPNDTVQDSAWYSERGSPDPQANEPTVPEQRAAWLAASHHDTPATVHLDTLGRPVLSIEHNRIEQIDQIGNITGFLDEYPQTRITLDIEGNARAIIDARGNTVMTYGYNLLGTRVYQLSMDAGERWTLANVAGNPMRAWDSRNHVVITTYDILQRPLTMRVQGGDGDTQLDNIFDRIIYGENSPNDRVNNLRGQSLLHYDTAGRVQNSRFDFKGNLLEGSRRFAADYKNVVNWPENNPDTLLDGQAFTQRMEYDALNRTTRSITPDGSSTTLAYNAANLLETISVTQQGRTQEFVSNIDYDEKGQRQSITYGNGVITTYTYDPLTFRLLHLETRGVNNQLLQDLRYVYDPVGNITEIEDRAIPTVFFDQQIVEPKSHYRYDALYRLIFASGKEHAGQIDHALNDNFDDLPFLRNLSPGDPMAWRNYRQQYQYDAVGNIQQMRHTANGGSWTRDYAYETNNNRLMLTIVGSHTYTYPHHVQHGFMTSMPHLSLMSWNFKDELQAVARQVVNNGVPETTYYVYDGSGQRVRKVTENPGGGTSIKDERLYLGGVEIYRKRSGNNVGLERTTLHVMDDQSRIAMIDTRNGVDDGTDARTVRYQLGNHLGSAALEVNENGRVIGYEEYHPYGTTAYQAKDANVRMAAKRYRYTGMERDEETGFGYHGARYYVPWLGRWVSADPIGVRDGVNLYGYVRGSPITLEDPLGSKGMSPFQRQDRIASKEEEIVAILRQELQFLEEVDPSSDEAESLRETLQEAELSAFVERAIWELATDPEASEILSAQLVHMGLTDAERRTIAESIGERSTKLQGAEYQWRTEAYLDQIVLTARGDQVTRRYALKRDSAEIAWRGISGIGANIVGASAYGISSYVTDDLDIQSRVAEMGATAGEIVSARGSVKRRTSSSRNVGSTAQEGRIPPFNMTVHRRERNCVRCVTSLLDAIRERSFIQSAHKYDPGGRSSFLTEGDALGFFKKHVDISFGPRQMGKLGAPGDYVVFNDFDRGYPGHVLWARVRPNGTSYFYDPQIGRKVDPNEVGNFSSYRVVNN</sequence>
<gene>
    <name evidence="7" type="ORF">SAMN05216302_101841</name>
</gene>
<evidence type="ECO:0000256" key="1">
    <source>
        <dbReference type="ARBA" id="ARBA00004613"/>
    </source>
</evidence>
<name>A0A1I4D3S6_9PROT</name>
<evidence type="ECO:0000259" key="6">
    <source>
        <dbReference type="Pfam" id="PF12256"/>
    </source>
</evidence>
<keyword evidence="8" id="KW-1185">Reference proteome</keyword>
<dbReference type="OrthoDB" id="5445630at2"/>
<organism evidence="7 8">
    <name type="scientific">Nitrosomonas aestuarii</name>
    <dbReference type="NCBI Taxonomy" id="52441"/>
    <lineage>
        <taxon>Bacteria</taxon>
        <taxon>Pseudomonadati</taxon>
        <taxon>Pseudomonadota</taxon>
        <taxon>Betaproteobacteria</taxon>
        <taxon>Nitrosomonadales</taxon>
        <taxon>Nitrosomonadaceae</taxon>
        <taxon>Nitrosomonas</taxon>
    </lineage>
</organism>
<evidence type="ECO:0000256" key="4">
    <source>
        <dbReference type="SAM" id="MobiDB-lite"/>
    </source>
</evidence>
<keyword evidence="3" id="KW-0843">Virulence</keyword>
<dbReference type="InterPro" id="IPR022044">
    <property type="entry name" value="TcdB_toxin_mid/C"/>
</dbReference>
<dbReference type="NCBIfam" id="TIGR03696">
    <property type="entry name" value="Rhs_assc_core"/>
    <property type="match status" value="1"/>
</dbReference>
<proteinExistence type="predicted"/>
<dbReference type="STRING" id="52441.SAMN05216302_101841"/>
<feature type="region of interest" description="Disordered" evidence="4">
    <location>
        <begin position="1"/>
        <end position="34"/>
    </location>
</feature>
<evidence type="ECO:0000313" key="7">
    <source>
        <dbReference type="EMBL" id="SFK87077.1"/>
    </source>
</evidence>
<feature type="compositionally biased region" description="Polar residues" evidence="4">
    <location>
        <begin position="1552"/>
        <end position="1564"/>
    </location>
</feature>
<dbReference type="InterPro" id="IPR022385">
    <property type="entry name" value="Rhs_assc_core"/>
</dbReference>
<dbReference type="PRINTS" id="PR01341">
    <property type="entry name" value="SALSPVBPROT"/>
</dbReference>
<feature type="domain" description="Insecticide toxin TcdB middle/C-terminal" evidence="5">
    <location>
        <begin position="959"/>
        <end position="1094"/>
    </location>
</feature>
<evidence type="ECO:0000256" key="3">
    <source>
        <dbReference type="ARBA" id="ARBA00023026"/>
    </source>
</evidence>
<dbReference type="RefSeq" id="WP_090700436.1">
    <property type="nucleotide sequence ID" value="NZ_FOSP01000018.1"/>
</dbReference>
<evidence type="ECO:0000259" key="5">
    <source>
        <dbReference type="Pfam" id="PF12255"/>
    </source>
</evidence>
<dbReference type="InterPro" id="IPR022045">
    <property type="entry name" value="TcdB_toxin_mid/N"/>
</dbReference>
<protein>
    <submittedName>
        <fullName evidence="7">RHS repeat-associated core domain-containing protein</fullName>
    </submittedName>
</protein>
<dbReference type="InterPro" id="IPR050708">
    <property type="entry name" value="T6SS_VgrG/RHS"/>
</dbReference>
<dbReference type="EMBL" id="FOSP01000018">
    <property type="protein sequence ID" value="SFK87077.1"/>
    <property type="molecule type" value="Genomic_DNA"/>
</dbReference>
<evidence type="ECO:0000313" key="8">
    <source>
        <dbReference type="Proteomes" id="UP000199533"/>
    </source>
</evidence>
<accession>A0A1I4D3S6</accession>
<dbReference type="Pfam" id="PF03534">
    <property type="entry name" value="SpvB"/>
    <property type="match status" value="1"/>
</dbReference>
<keyword evidence="2" id="KW-0964">Secreted</keyword>
<dbReference type="InterPro" id="IPR003284">
    <property type="entry name" value="Sal_SpvB"/>
</dbReference>
<reference evidence="8" key="1">
    <citation type="submission" date="2016-10" db="EMBL/GenBank/DDBJ databases">
        <authorList>
            <person name="Varghese N."/>
            <person name="Submissions S."/>
        </authorList>
    </citation>
    <scope>NUCLEOTIDE SEQUENCE [LARGE SCALE GENOMIC DNA]</scope>
    <source>
        <strain evidence="8">Nm69</strain>
    </source>
</reference>
<dbReference type="NCBIfam" id="TIGR01643">
    <property type="entry name" value="YD_repeat_2x"/>
    <property type="match status" value="1"/>
</dbReference>